<feature type="chain" id="PRO_5004637214" evidence="1">
    <location>
        <begin position="19"/>
        <end position="123"/>
    </location>
</feature>
<dbReference type="STRING" id="1397666.RS24_00952"/>
<organism evidence="2 3">
    <name type="scientific">Candidatus Micropelagius thuwalensis</name>
    <dbReference type="NCBI Taxonomy" id="1397666"/>
    <lineage>
        <taxon>Bacteria</taxon>
        <taxon>Pseudomonadati</taxon>
        <taxon>Pseudomonadota</taxon>
        <taxon>Alphaproteobacteria</taxon>
        <taxon>PS1 clade</taxon>
        <taxon>Candidatus Micropelagius</taxon>
    </lineage>
</organism>
<keyword evidence="3" id="KW-1185">Reference proteome</keyword>
<dbReference type="EC" id="5.1.3.2" evidence="2"/>
<name>U2XW17_9PROT</name>
<keyword evidence="1" id="KW-0732">Signal</keyword>
<evidence type="ECO:0000313" key="2">
    <source>
        <dbReference type="EMBL" id="ERL47021.1"/>
    </source>
</evidence>
<proteinExistence type="predicted"/>
<evidence type="ECO:0000313" key="3">
    <source>
        <dbReference type="Proteomes" id="UP000016762"/>
    </source>
</evidence>
<feature type="signal peptide" evidence="1">
    <location>
        <begin position="1"/>
        <end position="18"/>
    </location>
</feature>
<comment type="caution">
    <text evidence="2">The sequence shown here is derived from an EMBL/GenBank/DDBJ whole genome shotgun (WGS) entry which is preliminary data.</text>
</comment>
<gene>
    <name evidence="2" type="ORF">RS24_00952</name>
</gene>
<sequence>MKPLLLIIALLFSTPAWAEWEIMVEGKEGDTFRVGFEPTLIEDRYILYYVLHEFIDKDSGSKSFSDVEYYYGRCGLFMTRAAGATPLSRHKINGEIVYVTVYESYAFRPTPNTIEAIILQKSM</sequence>
<dbReference type="EMBL" id="AWXE01000003">
    <property type="protein sequence ID" value="ERL47021.1"/>
    <property type="molecule type" value="Genomic_DNA"/>
</dbReference>
<dbReference type="RefSeq" id="WP_021776974.1">
    <property type="nucleotide sequence ID" value="NZ_AWXE01000003.1"/>
</dbReference>
<protein>
    <submittedName>
        <fullName evidence="2">UDP-glucose 4-epimerase protein</fullName>
        <ecNumber evidence="2">5.1.3.2</ecNumber>
    </submittedName>
</protein>
<dbReference type="GO" id="GO:0003978">
    <property type="term" value="F:UDP-glucose 4-epimerase activity"/>
    <property type="evidence" value="ECO:0007669"/>
    <property type="project" value="UniProtKB-EC"/>
</dbReference>
<dbReference type="OrthoDB" id="7359917at2"/>
<dbReference type="AlphaFoldDB" id="U2XW17"/>
<keyword evidence="2" id="KW-0413">Isomerase</keyword>
<evidence type="ECO:0000256" key="1">
    <source>
        <dbReference type="SAM" id="SignalP"/>
    </source>
</evidence>
<reference evidence="2 3" key="1">
    <citation type="journal article" date="2014" name="FEMS Microbiol. Ecol.">
        <title>Genomic differentiation among two strains of the PS1 clade isolated from geographically separated marine habitats.</title>
        <authorList>
            <person name="Jimenez-Infante F."/>
            <person name="Ngugi D.K."/>
            <person name="Alam I."/>
            <person name="Rashid M."/>
            <person name="Baalawi W."/>
            <person name="Kamau A.A."/>
            <person name="Bajic V.B."/>
            <person name="Stingl U."/>
        </authorList>
    </citation>
    <scope>NUCLEOTIDE SEQUENCE [LARGE SCALE GENOMIC DNA]</scope>
    <source>
        <strain evidence="2 3">RS24</strain>
    </source>
</reference>
<dbReference type="Proteomes" id="UP000016762">
    <property type="component" value="Unassembled WGS sequence"/>
</dbReference>
<accession>U2XW17</accession>